<dbReference type="GO" id="GO:0005516">
    <property type="term" value="F:calmodulin binding"/>
    <property type="evidence" value="ECO:0007669"/>
    <property type="project" value="UniProtKB-KW"/>
</dbReference>
<dbReference type="PANTHER" id="PTHR22692">
    <property type="entry name" value="MYOSIN VII, XV"/>
    <property type="match status" value="1"/>
</dbReference>
<dbReference type="OrthoDB" id="6108017at2759"/>
<dbReference type="InterPro" id="IPR041793">
    <property type="entry name" value="MyoVII_FERM_C1"/>
</dbReference>
<dbReference type="SMART" id="SM00015">
    <property type="entry name" value="IQ"/>
    <property type="match status" value="4"/>
</dbReference>
<dbReference type="Gene3D" id="1.20.120.720">
    <property type="entry name" value="Myosin VI head, motor domain, U50 subdomain"/>
    <property type="match status" value="1"/>
</dbReference>
<dbReference type="CTD" id="108190403"/>
<dbReference type="Gene3D" id="6.20.240.20">
    <property type="match status" value="1"/>
</dbReference>
<feature type="region of interest" description="Actin-binding" evidence="14">
    <location>
        <begin position="634"/>
        <end position="656"/>
    </location>
</feature>
<dbReference type="InterPro" id="IPR027417">
    <property type="entry name" value="P-loop_NTPase"/>
</dbReference>
<evidence type="ECO:0000256" key="9">
    <source>
        <dbReference type="ARBA" id="ARBA00023054"/>
    </source>
</evidence>
<dbReference type="InterPro" id="IPR014352">
    <property type="entry name" value="FERM/acyl-CoA-bd_prot_sf"/>
</dbReference>
<dbReference type="CDD" id="cd14473">
    <property type="entry name" value="FERM_B-lobe"/>
    <property type="match status" value="2"/>
</dbReference>
<dbReference type="GO" id="GO:0005737">
    <property type="term" value="C:cytoplasm"/>
    <property type="evidence" value="ECO:0007669"/>
    <property type="project" value="UniProtKB-SubCell"/>
</dbReference>
<evidence type="ECO:0000256" key="7">
    <source>
        <dbReference type="ARBA" id="ARBA00022840"/>
    </source>
</evidence>
<dbReference type="InterPro" id="IPR019749">
    <property type="entry name" value="Band_41_domain"/>
</dbReference>
<dbReference type="Pfam" id="PF00018">
    <property type="entry name" value="SH3_1"/>
    <property type="match status" value="1"/>
</dbReference>
<evidence type="ECO:0000256" key="11">
    <source>
        <dbReference type="ARBA" id="ARBA00023175"/>
    </source>
</evidence>
<dbReference type="CDD" id="cd01381">
    <property type="entry name" value="MYSc_Myo7"/>
    <property type="match status" value="1"/>
</dbReference>
<evidence type="ECO:0000259" key="16">
    <source>
        <dbReference type="PROSITE" id="PS50002"/>
    </source>
</evidence>
<dbReference type="InterPro" id="IPR019748">
    <property type="entry name" value="FERM_central"/>
</dbReference>
<feature type="region of interest" description="Disordered" evidence="15">
    <location>
        <begin position="1085"/>
        <end position="1198"/>
    </location>
</feature>
<evidence type="ECO:0000256" key="3">
    <source>
        <dbReference type="ARBA" id="ARBA00022443"/>
    </source>
</evidence>
<dbReference type="SMART" id="SM00295">
    <property type="entry name" value="B41"/>
    <property type="match status" value="2"/>
</dbReference>
<dbReference type="SUPFAM" id="SSF50729">
    <property type="entry name" value="PH domain-like"/>
    <property type="match status" value="1"/>
</dbReference>
<feature type="region of interest" description="Disordered" evidence="15">
    <location>
        <begin position="1037"/>
        <end position="1063"/>
    </location>
</feature>
<dbReference type="InterPro" id="IPR011993">
    <property type="entry name" value="PH-like_dom_sf"/>
</dbReference>
<keyword evidence="8" id="KW-0112">Calmodulin-binding</keyword>
<dbReference type="Proteomes" id="UP000515152">
    <property type="component" value="Chromosome 10"/>
</dbReference>
<dbReference type="Pfam" id="PF00612">
    <property type="entry name" value="IQ"/>
    <property type="match status" value="3"/>
</dbReference>
<evidence type="ECO:0000259" key="17">
    <source>
        <dbReference type="PROSITE" id="PS50057"/>
    </source>
</evidence>
<dbReference type="InterPro" id="IPR038185">
    <property type="entry name" value="MyTH4_dom_sf"/>
</dbReference>
<dbReference type="InterPro" id="IPR041794">
    <property type="entry name" value="MyoVII_FERM_C2"/>
</dbReference>
<dbReference type="SMART" id="SM00242">
    <property type="entry name" value="MYSc"/>
    <property type="match status" value="1"/>
</dbReference>
<gene>
    <name evidence="21" type="primary">LOC105898244</name>
</gene>
<dbReference type="Gene3D" id="1.20.58.530">
    <property type="match status" value="1"/>
</dbReference>
<dbReference type="Gene3D" id="2.30.29.30">
    <property type="entry name" value="Pleckstrin-homology domain (PH domain)/Phosphotyrosine-binding domain (PTB)"/>
    <property type="match status" value="2"/>
</dbReference>
<reference evidence="21" key="1">
    <citation type="submission" date="2025-08" db="UniProtKB">
        <authorList>
            <consortium name="RefSeq"/>
        </authorList>
    </citation>
    <scope>IDENTIFICATION</scope>
</reference>
<keyword evidence="10 14" id="KW-0518">Myosin</keyword>
<dbReference type="PROSITE" id="PS50002">
    <property type="entry name" value="SH3"/>
    <property type="match status" value="1"/>
</dbReference>
<dbReference type="FunFam" id="1.20.5.190:FF:000001">
    <property type="entry name" value="unconventional myosin-Va"/>
    <property type="match status" value="1"/>
</dbReference>
<dbReference type="Gene3D" id="1.10.10.820">
    <property type="match status" value="1"/>
</dbReference>
<feature type="compositionally biased region" description="Basic and acidic residues" evidence="15">
    <location>
        <begin position="1119"/>
        <end position="1133"/>
    </location>
</feature>
<dbReference type="CDD" id="cd23767">
    <property type="entry name" value="IQCD"/>
    <property type="match status" value="1"/>
</dbReference>
<dbReference type="PROSITE" id="PS51016">
    <property type="entry name" value="MYTH4"/>
    <property type="match status" value="2"/>
</dbReference>
<dbReference type="RefSeq" id="XP_031431380.1">
    <property type="nucleotide sequence ID" value="XM_031575520.2"/>
</dbReference>
<evidence type="ECO:0000259" key="19">
    <source>
        <dbReference type="PROSITE" id="PS51456"/>
    </source>
</evidence>
<dbReference type="PANTHER" id="PTHR22692:SF24">
    <property type="entry name" value="MYOSIN VIIB"/>
    <property type="match status" value="1"/>
</dbReference>
<accession>A0A6P8G7Z1</accession>
<sequence>MVILSKGDYVWIDSGSGVPIGAQVQLSGKGDLQLLDDEGKEHKITKKLESSLKTMHPTSIDGVDDMIRLGDLNEAGLLRNLLVRHREGHIYTYTGSILVAVNPYQVLPLYTPEQVHSYTDRRLGELPPHVFAVADSCFFNMHRSHKDQCCVISGESGAGKTESTKLMLQFLAAVSGQRSWIEQQILEANPILEAFGNAKTVRNDNSSRFGKYINISFTKAGAIESARIEQYLLEKSRVCRQAPEERNYHIFYCMLLGMSAEQKKILSLGSAAEYNYLTMGKCTSCDGRDDIKEYAHFRSAMKVLTFTENDSWEISKLLAAILHLGNVNFEETILNNMEGCDIRSSVHFNMVAKLLEVDTKALDVGLTQRSFMTNRESVSKPLTSEQARAGRDAFLKAIYGKMFVWIVQKINSVVFKPPPEDSKSLSIGLLDIFGFENFTQNSFEQLCINFANEQLQQFFVKHVFKLEQDEYARENIIWTHIQYNDNQRTLDVLANKSLNVLALIDEESHFPKGTDITLLNKLNQTHGKSQIYLPPKNNHDTKFGIQHFAGVVYYDSKGFLEKNRDALSSNLIQLVETSSNKLLKQIFHNETSSTNNVKSSANPKMIITPGNSLRQTADSKKRVPTLSGQFRQSLEALMKALMACQPYFIRCIKPNDFKKPMLFDRDLCMRQLRYSGMLETIRIRKAGFPIRHTFQEFLNRYRVLLNSAVCDPKTESVKACSEWICQNVLTGMDEWKVGKTKIFLKDFHDTDLELARDQALHYKALVIQRVLRGFKYRKHFLLQRRAALVLQKNWRGYKVRKQFRVVRLGFSRLQAKVRGRQMQVKYERKRAAGLVLQKHIRGLATRREFKRKRAAIIVLQAHTRGMLARKAVKKRKRDAFLSAQERRNEDLAAKERQRRLEDILRHKREQEAATQFESRNDQEMVDDIFGFLPSMVGGQEGQAPAGFEDIEGQRTALEVFDLDEAPMAVDIPDEDYDNLDEYSFSKFASMEFQGASSSTHIRQRLRQPLLYHEDEGDVLAAKTLWWLILRFMGDLPEPKPQQVQRRGPLDAERSLQTDVAERQNRRLSHMIGMNQRMVNARLRKVSTAPDEAQRNRKGSTFTNLLSRGRKTSSMPEEVILNRKDSSIPEETPKGRKSSTFTDLLSKNRKVSTIPVDGGANRKTSTAPNPMNRRKPSTISEEAEDESGDTISKPPTMQTLSEEDVVVGEGPTLDQPLSSLEKLHIIVGYGIVRRDLRDEIYCQICKQLQENGNRSSFFRGWILLSLCLGIFPPTERFIKFLQSFIRSGPVGYAPYCAERLRRTVANGVRGEPPSCLELQATKTKKPMGISVSLMDGSTISLPIDSASTSQEICKVLSQKIKLHDIFGFSLYMALYDKVWSLGNGREHVMDAISQCEQEVKRKGGQEQHAPWRLYFRKEIFTPWHDCTEDAISTDLIYRQIIRGLKYGEYRCDKEDDLIQLAAKHFYVQHGTDTSMENAQGVVQECIKSSLLEAKTEEKWVQMVSAAHIEGPYISSKKRAPIVKAEVVDYAKQKWPLFFSRFFEVVRLSGPTLPKSKFIIAINWTGITFLDEREKKLLQLTYPDVTGVSTMREAKAFGQSLGLRTLKGDFVLNAISAADIADVVTMFLDGLRKRSEYAVTLQEVSKQEDTTFLSFKKGELILLMKDDEYSPDRGWFKGKNERTGQTGAVPADAILVLPTLTKPTNEVISLMALSPDQRKNVVDATLRGTATERLAPVTLKEYSFQYFRQPTKDVNKQVMSKGSAPERLWANSRAPIRQPLLKKLMGNPELSHSACQAFTAILKYMGDYPTRQEQSPLELTDIVFGAATRHEDLRDEIYCQIMKQMTSNNNRHSVEQGWQLLWLCCGLFPPSNILFKHAQRFLESRRIEPMAPECLQRLQASLRAEPRKLPPHQVELDAIQQNSAKIFHKIHFPNDTSEIFEVGPHTRIRELTLSIATKLELMSAEGFSIFVKTPDKVLSLNDTDYFFDSLRNITDYSKKMKRAREGGPLNVQYMVFFMRKLWFNVIPGRDLEADLIFHHAQELPKYLRGYHHCSKEEMVLLAGLLFRLKVGDDKSQFVTIPKILKELVPNDMLKVMSADEWKKNIVASYNKQAAMTADDAAVAFLKVIFKWTTFGCAFFEVKQTSEPNYPDIVRLAIGKQGVTIMHPKTKEILATHPYNKIANWCSGSTYFHMTVGSLVGGHKLLCETSLGYKIDDLITSYVNMYLSETKAASRPRNQRFR</sequence>
<dbReference type="SUPFAM" id="SSF47031">
    <property type="entry name" value="Second domain of FERM"/>
    <property type="match status" value="2"/>
</dbReference>
<dbReference type="InterPro" id="IPR036106">
    <property type="entry name" value="MYSc_Myo7"/>
</dbReference>
<dbReference type="InterPro" id="IPR051567">
    <property type="entry name" value="Unconventional_Myosin_ATPase"/>
</dbReference>
<evidence type="ECO:0000259" key="18">
    <source>
        <dbReference type="PROSITE" id="PS51016"/>
    </source>
</evidence>
<dbReference type="Gene3D" id="1.20.80.10">
    <property type="match status" value="2"/>
</dbReference>
<dbReference type="CDD" id="cd13199">
    <property type="entry name" value="FERM_C2_MyoVII"/>
    <property type="match status" value="1"/>
</dbReference>
<evidence type="ECO:0000256" key="6">
    <source>
        <dbReference type="ARBA" id="ARBA00022741"/>
    </source>
</evidence>
<evidence type="ECO:0000256" key="1">
    <source>
        <dbReference type="ARBA" id="ARBA00004496"/>
    </source>
</evidence>
<feature type="domain" description="MyTH4" evidence="18">
    <location>
        <begin position="1769"/>
        <end position="1918"/>
    </location>
</feature>
<dbReference type="KEGG" id="char:105898244"/>
<dbReference type="InterPro" id="IPR001609">
    <property type="entry name" value="Myosin_head_motor_dom-like"/>
</dbReference>
<feature type="domain" description="SH3" evidence="16">
    <location>
        <begin position="1631"/>
        <end position="1697"/>
    </location>
</feature>
<evidence type="ECO:0000256" key="10">
    <source>
        <dbReference type="ARBA" id="ARBA00023123"/>
    </source>
</evidence>
<feature type="domain" description="Myosin motor" evidence="19">
    <location>
        <begin position="61"/>
        <end position="757"/>
    </location>
</feature>
<keyword evidence="3 13" id="KW-0728">SH3 domain</keyword>
<dbReference type="PRINTS" id="PR00193">
    <property type="entry name" value="MYOSINHEAVY"/>
</dbReference>
<dbReference type="Pfam" id="PF02174">
    <property type="entry name" value="IRS"/>
    <property type="match status" value="1"/>
</dbReference>
<keyword evidence="9" id="KW-0175">Coiled coil</keyword>
<dbReference type="GO" id="GO:0120025">
    <property type="term" value="C:plasma membrane bounded cell projection"/>
    <property type="evidence" value="ECO:0007669"/>
    <property type="project" value="UniProtKB-ARBA"/>
</dbReference>
<feature type="domain" description="FERM" evidence="17">
    <location>
        <begin position="1326"/>
        <end position="1633"/>
    </location>
</feature>
<dbReference type="GO" id="GO:0016459">
    <property type="term" value="C:myosin complex"/>
    <property type="evidence" value="ECO:0007669"/>
    <property type="project" value="UniProtKB-KW"/>
</dbReference>
<dbReference type="InterPro" id="IPR035963">
    <property type="entry name" value="FERM_2"/>
</dbReference>
<dbReference type="SUPFAM" id="SSF50044">
    <property type="entry name" value="SH3-domain"/>
    <property type="match status" value="1"/>
</dbReference>
<evidence type="ECO:0000256" key="12">
    <source>
        <dbReference type="ARBA" id="ARBA00023203"/>
    </source>
</evidence>
<comment type="similarity">
    <text evidence="2 14">Belongs to the TRAFAC class myosin-kinesin ATPase superfamily. Myosin family.</text>
</comment>
<evidence type="ECO:0000256" key="13">
    <source>
        <dbReference type="PROSITE-ProRule" id="PRU00192"/>
    </source>
</evidence>
<dbReference type="GO" id="GO:0003779">
    <property type="term" value="F:actin binding"/>
    <property type="evidence" value="ECO:0007669"/>
    <property type="project" value="UniProtKB-KW"/>
</dbReference>
<dbReference type="InterPro" id="IPR000299">
    <property type="entry name" value="FERM_domain"/>
</dbReference>
<evidence type="ECO:0000256" key="4">
    <source>
        <dbReference type="ARBA" id="ARBA00022490"/>
    </source>
</evidence>
<protein>
    <submittedName>
        <fullName evidence="21">Unconventional myosin-VIIb</fullName>
    </submittedName>
</protein>
<dbReference type="PROSITE" id="PS50057">
    <property type="entry name" value="FERM_3"/>
    <property type="match status" value="2"/>
</dbReference>
<keyword evidence="6 14" id="KW-0547">Nucleotide-binding</keyword>
<evidence type="ECO:0000256" key="15">
    <source>
        <dbReference type="SAM" id="MobiDB-lite"/>
    </source>
</evidence>
<dbReference type="FunFam" id="1.10.10.820:FF:000001">
    <property type="entry name" value="Myosin heavy chain"/>
    <property type="match status" value="1"/>
</dbReference>
<feature type="compositionally biased region" description="Polar residues" evidence="15">
    <location>
        <begin position="1188"/>
        <end position="1198"/>
    </location>
</feature>
<dbReference type="GO" id="GO:0003774">
    <property type="term" value="F:cytoskeletal motor activity"/>
    <property type="evidence" value="ECO:0007669"/>
    <property type="project" value="UniProtKB-UniRule"/>
</dbReference>
<dbReference type="Gene3D" id="1.20.5.190">
    <property type="match status" value="2"/>
</dbReference>
<dbReference type="Pfam" id="PF21998">
    <property type="entry name" value="FERM_C1_MyoVII"/>
    <property type="match status" value="1"/>
</dbReference>
<dbReference type="SMART" id="SM00139">
    <property type="entry name" value="MyTH4"/>
    <property type="match status" value="2"/>
</dbReference>
<evidence type="ECO:0000313" key="21">
    <source>
        <dbReference type="RefSeq" id="XP_031431380.1"/>
    </source>
</evidence>
<dbReference type="InterPro" id="IPR002404">
    <property type="entry name" value="IRS_PTB"/>
</dbReference>
<keyword evidence="4" id="KW-0963">Cytoplasm</keyword>
<dbReference type="InterPro" id="IPR057130">
    <property type="entry name" value="Myosin_VII_N"/>
</dbReference>
<dbReference type="PROSITE" id="PS50096">
    <property type="entry name" value="IQ"/>
    <property type="match status" value="4"/>
</dbReference>
<feature type="compositionally biased region" description="Basic and acidic residues" evidence="15">
    <location>
        <begin position="1047"/>
        <end position="1063"/>
    </location>
</feature>
<keyword evidence="12 14" id="KW-0009">Actin-binding</keyword>
<dbReference type="SMART" id="SM00326">
    <property type="entry name" value="SH3"/>
    <property type="match status" value="1"/>
</dbReference>
<dbReference type="SUPFAM" id="SSF52540">
    <property type="entry name" value="P-loop containing nucleoside triphosphate hydrolases"/>
    <property type="match status" value="2"/>
</dbReference>
<dbReference type="CDD" id="cd17093">
    <property type="entry name" value="FERM2_F1_Myosin-VII"/>
    <property type="match status" value="1"/>
</dbReference>
<dbReference type="PROSITE" id="PS51456">
    <property type="entry name" value="MYOSIN_MOTOR"/>
    <property type="match status" value="1"/>
</dbReference>
<dbReference type="GeneID" id="105898244"/>
<dbReference type="GO" id="GO:0005524">
    <property type="term" value="F:ATP binding"/>
    <property type="evidence" value="ECO:0007669"/>
    <property type="project" value="UniProtKB-UniRule"/>
</dbReference>
<dbReference type="SUPFAM" id="SSF54236">
    <property type="entry name" value="Ubiquitin-like"/>
    <property type="match status" value="2"/>
</dbReference>
<feature type="binding site" evidence="14">
    <location>
        <begin position="154"/>
        <end position="161"/>
    </location>
    <ligand>
        <name>ATP</name>
        <dbReference type="ChEBI" id="CHEBI:30616"/>
    </ligand>
</feature>
<dbReference type="Pfam" id="PF00784">
    <property type="entry name" value="MyTH4"/>
    <property type="match status" value="2"/>
</dbReference>
<feature type="domain" description="MyTH4" evidence="18">
    <location>
        <begin position="1000"/>
        <end position="1321"/>
    </location>
</feature>
<dbReference type="CDD" id="cd13198">
    <property type="entry name" value="FERM_C1_MyoVII"/>
    <property type="match status" value="1"/>
</dbReference>
<evidence type="ECO:0000313" key="20">
    <source>
        <dbReference type="Proteomes" id="UP000515152"/>
    </source>
</evidence>
<organism evidence="20 21">
    <name type="scientific">Clupea harengus</name>
    <name type="common">Atlantic herring</name>
    <dbReference type="NCBI Taxonomy" id="7950"/>
    <lineage>
        <taxon>Eukaryota</taxon>
        <taxon>Metazoa</taxon>
        <taxon>Chordata</taxon>
        <taxon>Craniata</taxon>
        <taxon>Vertebrata</taxon>
        <taxon>Euteleostomi</taxon>
        <taxon>Actinopterygii</taxon>
        <taxon>Neopterygii</taxon>
        <taxon>Teleostei</taxon>
        <taxon>Clupei</taxon>
        <taxon>Clupeiformes</taxon>
        <taxon>Clupeoidei</taxon>
        <taxon>Clupeidae</taxon>
        <taxon>Clupea</taxon>
    </lineage>
</organism>
<evidence type="ECO:0000256" key="8">
    <source>
        <dbReference type="ARBA" id="ARBA00022860"/>
    </source>
</evidence>
<evidence type="ECO:0000256" key="14">
    <source>
        <dbReference type="PROSITE-ProRule" id="PRU00782"/>
    </source>
</evidence>
<dbReference type="InterPro" id="IPR000048">
    <property type="entry name" value="IQ_motif_EF-hand-BS"/>
</dbReference>
<keyword evidence="20" id="KW-1185">Reference proteome</keyword>
<dbReference type="Pfam" id="PF24123">
    <property type="entry name" value="Myosin_VII_N"/>
    <property type="match status" value="1"/>
</dbReference>
<dbReference type="InterPro" id="IPR001452">
    <property type="entry name" value="SH3_domain"/>
</dbReference>
<dbReference type="InterPro" id="IPR036028">
    <property type="entry name" value="SH3-like_dom_sf"/>
</dbReference>
<dbReference type="Gene3D" id="3.10.20.90">
    <property type="entry name" value="Phosphatidylinositol 3-kinase Catalytic Subunit, Chain A, domain 1"/>
    <property type="match status" value="2"/>
</dbReference>
<comment type="subcellular location">
    <subcellularLocation>
        <location evidence="1">Cytoplasm</location>
    </subcellularLocation>
</comment>
<dbReference type="Pfam" id="PF00063">
    <property type="entry name" value="Myosin_head"/>
    <property type="match status" value="1"/>
</dbReference>
<name>A0A6P8G7Z1_CLUHA</name>
<keyword evidence="7 14" id="KW-0067">ATP-binding</keyword>
<dbReference type="Gene3D" id="1.25.40.530">
    <property type="entry name" value="MyTH4 domain"/>
    <property type="match status" value="2"/>
</dbReference>
<dbReference type="InterPro" id="IPR000857">
    <property type="entry name" value="MyTH4_dom"/>
</dbReference>
<dbReference type="Gene3D" id="3.40.850.10">
    <property type="entry name" value="Kinesin motor domain"/>
    <property type="match status" value="1"/>
</dbReference>
<keyword evidence="11 14" id="KW-0505">Motor protein</keyword>
<dbReference type="CDD" id="cd17092">
    <property type="entry name" value="FERM1_F1_Myosin-VII"/>
    <property type="match status" value="1"/>
</dbReference>
<dbReference type="InterPro" id="IPR036961">
    <property type="entry name" value="Kinesin_motor_dom_sf"/>
</dbReference>
<keyword evidence="5" id="KW-0677">Repeat</keyword>
<evidence type="ECO:0000256" key="2">
    <source>
        <dbReference type="ARBA" id="ARBA00008314"/>
    </source>
</evidence>
<dbReference type="Gene3D" id="2.30.30.40">
    <property type="entry name" value="SH3 Domains"/>
    <property type="match status" value="1"/>
</dbReference>
<feature type="domain" description="FERM" evidence="17">
    <location>
        <begin position="1924"/>
        <end position="2227"/>
    </location>
</feature>
<dbReference type="Pfam" id="PF21989">
    <property type="entry name" value="RA_2"/>
    <property type="match status" value="2"/>
</dbReference>
<dbReference type="InterPro" id="IPR029071">
    <property type="entry name" value="Ubiquitin-like_domsf"/>
</dbReference>
<evidence type="ECO:0000256" key="5">
    <source>
        <dbReference type="ARBA" id="ARBA00022737"/>
    </source>
</evidence>
<proteinExistence type="inferred from homology"/>